<evidence type="ECO:0000313" key="2">
    <source>
        <dbReference type="EMBL" id="GES84582.1"/>
    </source>
</evidence>
<dbReference type="EMBL" id="BEXD01001335">
    <property type="protein sequence ID" value="GBB93605.1"/>
    <property type="molecule type" value="Genomic_DNA"/>
</dbReference>
<dbReference type="OrthoDB" id="2307736at2759"/>
<organism evidence="1 3">
    <name type="scientific">Rhizophagus clarus</name>
    <dbReference type="NCBI Taxonomy" id="94130"/>
    <lineage>
        <taxon>Eukaryota</taxon>
        <taxon>Fungi</taxon>
        <taxon>Fungi incertae sedis</taxon>
        <taxon>Mucoromycota</taxon>
        <taxon>Glomeromycotina</taxon>
        <taxon>Glomeromycetes</taxon>
        <taxon>Glomerales</taxon>
        <taxon>Glomeraceae</taxon>
        <taxon>Rhizophagus</taxon>
    </lineage>
</organism>
<dbReference type="SUPFAM" id="SSF47095">
    <property type="entry name" value="HMG-box"/>
    <property type="match status" value="1"/>
</dbReference>
<accession>A0A2Z6QVH0</accession>
<dbReference type="Gene3D" id="1.10.30.10">
    <property type="entry name" value="High mobility group box domain"/>
    <property type="match status" value="1"/>
</dbReference>
<dbReference type="AlphaFoldDB" id="A0A2Z6QVH0"/>
<keyword evidence="3" id="KW-1185">Reference proteome</keyword>
<dbReference type="Proteomes" id="UP000615446">
    <property type="component" value="Unassembled WGS sequence"/>
</dbReference>
<name>A0A2Z6QVH0_9GLOM</name>
<proteinExistence type="predicted"/>
<comment type="caution">
    <text evidence="1">The sequence shown here is derived from an EMBL/GenBank/DDBJ whole genome shotgun (WGS) entry which is preliminary data.</text>
</comment>
<reference evidence="2" key="2">
    <citation type="submission" date="2019-10" db="EMBL/GenBank/DDBJ databases">
        <title>Conservation and host-specific expression of non-tandemly repeated heterogenous ribosome RNA gene in arbuscular mycorrhizal fungi.</title>
        <authorList>
            <person name="Maeda T."/>
            <person name="Kobayashi Y."/>
            <person name="Nakagawa T."/>
            <person name="Ezawa T."/>
            <person name="Yamaguchi K."/>
            <person name="Bino T."/>
            <person name="Nishimoto Y."/>
            <person name="Shigenobu S."/>
            <person name="Kawaguchi M."/>
        </authorList>
    </citation>
    <scope>NUCLEOTIDE SEQUENCE</scope>
    <source>
        <strain evidence="2">HR1</strain>
    </source>
</reference>
<reference evidence="1 3" key="1">
    <citation type="submission" date="2017-11" db="EMBL/GenBank/DDBJ databases">
        <title>The genome of Rhizophagus clarus HR1 reveals common genetic basis of auxotrophy among arbuscular mycorrhizal fungi.</title>
        <authorList>
            <person name="Kobayashi Y."/>
        </authorList>
    </citation>
    <scope>NUCLEOTIDE SEQUENCE [LARGE SCALE GENOMIC DNA]</scope>
    <source>
        <strain evidence="1 3">HR1</strain>
    </source>
</reference>
<sequence>MGKFRVFEYVYRPDLGGVGINGRKKKHPNQFILFSKKLRENAPKELRIKASELNKFASYLWKEKMTDAQKEFWRKRSQKDRLTPSDKELTDYIQNAAISYVDLSYVSQLNDCSFKEFTTTRLVLKSDCYLTDSLELNWSIHI</sequence>
<dbReference type="Proteomes" id="UP000247702">
    <property type="component" value="Unassembled WGS sequence"/>
</dbReference>
<gene>
    <name evidence="2" type="ORF">RCL2_001169700</name>
    <name evidence="1" type="ORF">RclHR1_00220039</name>
</gene>
<protein>
    <submittedName>
        <fullName evidence="1">Uncharacterized protein</fullName>
    </submittedName>
</protein>
<dbReference type="EMBL" id="BLAL01000081">
    <property type="protein sequence ID" value="GES84582.1"/>
    <property type="molecule type" value="Genomic_DNA"/>
</dbReference>
<evidence type="ECO:0000313" key="1">
    <source>
        <dbReference type="EMBL" id="GBB93605.1"/>
    </source>
</evidence>
<evidence type="ECO:0000313" key="3">
    <source>
        <dbReference type="Proteomes" id="UP000247702"/>
    </source>
</evidence>
<dbReference type="InterPro" id="IPR036910">
    <property type="entry name" value="HMG_box_dom_sf"/>
</dbReference>